<protein>
    <submittedName>
        <fullName evidence="3">Uncharacterized protein</fullName>
    </submittedName>
</protein>
<comment type="caution">
    <text evidence="3">The sequence shown here is derived from an EMBL/GenBank/DDBJ whole genome shotgun (WGS) entry which is preliminary data.</text>
</comment>
<dbReference type="EMBL" id="JAAWWB010000027">
    <property type="protein sequence ID" value="KAG6749558.1"/>
    <property type="molecule type" value="Genomic_DNA"/>
</dbReference>
<accession>A0A8X7YAN7</accession>
<evidence type="ECO:0000313" key="3">
    <source>
        <dbReference type="EMBL" id="KAG6749558.1"/>
    </source>
</evidence>
<evidence type="ECO:0000256" key="2">
    <source>
        <dbReference type="ARBA" id="ARBA00023306"/>
    </source>
</evidence>
<name>A0A8X7YAN7_POPTO</name>
<dbReference type="PANTHER" id="PTHR33142">
    <property type="entry name" value="CYCLIN-DEPENDENT PROTEIN KINASE INHIBITOR SMR13"/>
    <property type="match status" value="1"/>
</dbReference>
<dbReference type="AlphaFoldDB" id="A0A8X7YAN7"/>
<dbReference type="OrthoDB" id="848028at2759"/>
<sequence length="247" mass="27943">MMSTDLEVLGLEGKTLKLTINPVETSEAANTTWDCKTPTGEEHKIPLQYECPPAPGPRWLLDSLSVKKKASKKRSRCQPKVIMLQPAFNVSCAKRITLPGTLPEDVRASDDALEDHIVRNLKWSVEEMKRRQHRSSREKKHYHMMIPSLERETLKVNTSPVNKAEETEMTMDCKTPTGLRHKIPETTWDCETPTGEEHKIPILNTCPPAPGPRWLLDSLSEKKKASKMNPDAEPKVIMLQPFKASNS</sequence>
<dbReference type="GO" id="GO:0004860">
    <property type="term" value="F:protein kinase inhibitor activity"/>
    <property type="evidence" value="ECO:0007669"/>
    <property type="project" value="UniProtKB-KW"/>
</dbReference>
<dbReference type="Proteomes" id="UP000886885">
    <property type="component" value="Chromosome 14A"/>
</dbReference>
<keyword evidence="4" id="KW-1185">Reference proteome</keyword>
<reference evidence="3" key="1">
    <citation type="journal article" date="2020" name="bioRxiv">
        <title>Hybrid origin of Populus tomentosa Carr. identified through genome sequencing and phylogenomic analysis.</title>
        <authorList>
            <person name="An X."/>
            <person name="Gao K."/>
            <person name="Chen Z."/>
            <person name="Li J."/>
            <person name="Yang X."/>
            <person name="Yang X."/>
            <person name="Zhou J."/>
            <person name="Guo T."/>
            <person name="Zhao T."/>
            <person name="Huang S."/>
            <person name="Miao D."/>
            <person name="Khan W.U."/>
            <person name="Rao P."/>
            <person name="Ye M."/>
            <person name="Lei B."/>
            <person name="Liao W."/>
            <person name="Wang J."/>
            <person name="Ji L."/>
            <person name="Li Y."/>
            <person name="Guo B."/>
            <person name="Mustafa N.S."/>
            <person name="Li S."/>
            <person name="Yun Q."/>
            <person name="Keller S.R."/>
            <person name="Mao J."/>
            <person name="Zhang R."/>
            <person name="Strauss S.H."/>
        </authorList>
    </citation>
    <scope>NUCLEOTIDE SEQUENCE</scope>
    <source>
        <strain evidence="3">GM15</strain>
        <tissue evidence="3">Leaf</tissue>
    </source>
</reference>
<evidence type="ECO:0000313" key="4">
    <source>
        <dbReference type="Proteomes" id="UP000886885"/>
    </source>
</evidence>
<evidence type="ECO:0000256" key="1">
    <source>
        <dbReference type="ARBA" id="ARBA00023013"/>
    </source>
</evidence>
<keyword evidence="2" id="KW-0131">Cell cycle</keyword>
<keyword evidence="1" id="KW-0649">Protein kinase inhibitor</keyword>
<dbReference type="InterPro" id="IPR040389">
    <property type="entry name" value="SMR"/>
</dbReference>
<organism evidence="3 4">
    <name type="scientific">Populus tomentosa</name>
    <name type="common">Chinese white poplar</name>
    <dbReference type="NCBI Taxonomy" id="118781"/>
    <lineage>
        <taxon>Eukaryota</taxon>
        <taxon>Viridiplantae</taxon>
        <taxon>Streptophyta</taxon>
        <taxon>Embryophyta</taxon>
        <taxon>Tracheophyta</taxon>
        <taxon>Spermatophyta</taxon>
        <taxon>Magnoliopsida</taxon>
        <taxon>eudicotyledons</taxon>
        <taxon>Gunneridae</taxon>
        <taxon>Pentapetalae</taxon>
        <taxon>rosids</taxon>
        <taxon>fabids</taxon>
        <taxon>Malpighiales</taxon>
        <taxon>Salicaceae</taxon>
        <taxon>Saliceae</taxon>
        <taxon>Populus</taxon>
    </lineage>
</organism>
<dbReference type="GO" id="GO:0032875">
    <property type="term" value="P:regulation of DNA endoreduplication"/>
    <property type="evidence" value="ECO:0007669"/>
    <property type="project" value="InterPro"/>
</dbReference>
<gene>
    <name evidence="3" type="ORF">POTOM_046610</name>
</gene>
<dbReference type="PANTHER" id="PTHR33142:SF89">
    <property type="entry name" value="CYCLIN-DEPENDENT PROTEIN KINASE INHIBITOR SMR2"/>
    <property type="match status" value="1"/>
</dbReference>
<proteinExistence type="predicted"/>